<dbReference type="Proteomes" id="UP001485043">
    <property type="component" value="Unassembled WGS sequence"/>
</dbReference>
<name>A0AAW1SSN1_9CHLO</name>
<protein>
    <submittedName>
        <fullName evidence="3">Uncharacterized protein</fullName>
    </submittedName>
</protein>
<evidence type="ECO:0000313" key="3">
    <source>
        <dbReference type="EMBL" id="KAK9855112.1"/>
    </source>
</evidence>
<comment type="caution">
    <text evidence="3">The sequence shown here is derived from an EMBL/GenBank/DDBJ whole genome shotgun (WGS) entry which is preliminary data.</text>
</comment>
<dbReference type="GO" id="GO:0005930">
    <property type="term" value="C:axoneme"/>
    <property type="evidence" value="ECO:0007669"/>
    <property type="project" value="UniProtKB-SubCell"/>
</dbReference>
<dbReference type="EMBL" id="JALJOV010001078">
    <property type="protein sequence ID" value="KAK9855112.1"/>
    <property type="molecule type" value="Genomic_DNA"/>
</dbReference>
<keyword evidence="4" id="KW-1185">Reference proteome</keyword>
<organism evidence="3 4">
    <name type="scientific">Apatococcus fuscideae</name>
    <dbReference type="NCBI Taxonomy" id="2026836"/>
    <lineage>
        <taxon>Eukaryota</taxon>
        <taxon>Viridiplantae</taxon>
        <taxon>Chlorophyta</taxon>
        <taxon>core chlorophytes</taxon>
        <taxon>Trebouxiophyceae</taxon>
        <taxon>Chlorellales</taxon>
        <taxon>Chlorellaceae</taxon>
        <taxon>Apatococcus</taxon>
    </lineage>
</organism>
<proteinExistence type="predicted"/>
<dbReference type="AlphaFoldDB" id="A0AAW1SSN1"/>
<dbReference type="InterPro" id="IPR006553">
    <property type="entry name" value="Leu-rich_rpt_Cys-con_subtyp"/>
</dbReference>
<dbReference type="SMART" id="SM00367">
    <property type="entry name" value="LRR_CC"/>
    <property type="match status" value="6"/>
</dbReference>
<evidence type="ECO:0000256" key="2">
    <source>
        <dbReference type="SAM" id="MobiDB-lite"/>
    </source>
</evidence>
<dbReference type="Gene3D" id="3.80.10.10">
    <property type="entry name" value="Ribonuclease Inhibitor"/>
    <property type="match status" value="2"/>
</dbReference>
<dbReference type="SUPFAM" id="SSF52047">
    <property type="entry name" value="RNI-like"/>
    <property type="match status" value="1"/>
</dbReference>
<dbReference type="PANTHER" id="PTHR13318:SF190">
    <property type="entry name" value="PARTNER OF PAIRED, ISOFORM B"/>
    <property type="match status" value="1"/>
</dbReference>
<evidence type="ECO:0000313" key="4">
    <source>
        <dbReference type="Proteomes" id="UP001485043"/>
    </source>
</evidence>
<dbReference type="GO" id="GO:0031146">
    <property type="term" value="P:SCF-dependent proteasomal ubiquitin-dependent protein catabolic process"/>
    <property type="evidence" value="ECO:0007669"/>
    <property type="project" value="TreeGrafter"/>
</dbReference>
<sequence>MVTDESLGELAQLQKLSALRMNGCDQISVAGLAHVASMRSLEKLKWRMPRDVPAMEHDMSEGITGLSANLGRLTHLQLSIGAKVAAEAVASLARLTCLQDLRLHCSCRMDDESLQALGGLPRLTRFTVHAFERTLSTESLQHLTRLQYLHMLDVDALGEGVGKLHRLQVLNLTDCKGLTDVLLLSLSGLDQLEHLSLSSCPGLDGHKLCVLGPNLPALRALDLSFCNNLYSSALPYAISKFPALTHLNLSLCRSLREDVALELSGSEQLQVLNISNSGLNHGSMSALLDTGCWSTDDGLDGPSMSSQRCKVIQRRPEPDSLKPWSITDRR</sequence>
<dbReference type="InterPro" id="IPR032675">
    <property type="entry name" value="LRR_dom_sf"/>
</dbReference>
<comment type="subcellular location">
    <subcellularLocation>
        <location evidence="1">Cytoplasm</location>
        <location evidence="1">Cytoskeleton</location>
        <location evidence="1">Cilium axoneme</location>
    </subcellularLocation>
</comment>
<dbReference type="GO" id="GO:0019005">
    <property type="term" value="C:SCF ubiquitin ligase complex"/>
    <property type="evidence" value="ECO:0007669"/>
    <property type="project" value="TreeGrafter"/>
</dbReference>
<feature type="region of interest" description="Disordered" evidence="2">
    <location>
        <begin position="304"/>
        <end position="330"/>
    </location>
</feature>
<reference evidence="3 4" key="1">
    <citation type="journal article" date="2024" name="Nat. Commun.">
        <title>Phylogenomics reveals the evolutionary origins of lichenization in chlorophyte algae.</title>
        <authorList>
            <person name="Puginier C."/>
            <person name="Libourel C."/>
            <person name="Otte J."/>
            <person name="Skaloud P."/>
            <person name="Haon M."/>
            <person name="Grisel S."/>
            <person name="Petersen M."/>
            <person name="Berrin J.G."/>
            <person name="Delaux P.M."/>
            <person name="Dal Grande F."/>
            <person name="Keller J."/>
        </authorList>
    </citation>
    <scope>NUCLEOTIDE SEQUENCE [LARGE SCALE GENOMIC DNA]</scope>
    <source>
        <strain evidence="3 4">SAG 2523</strain>
    </source>
</reference>
<accession>A0AAW1SSN1</accession>
<gene>
    <name evidence="3" type="ORF">WJX84_004516</name>
</gene>
<dbReference type="PANTHER" id="PTHR13318">
    <property type="entry name" value="PARTNER OF PAIRED, ISOFORM B-RELATED"/>
    <property type="match status" value="1"/>
</dbReference>
<evidence type="ECO:0000256" key="1">
    <source>
        <dbReference type="ARBA" id="ARBA00004430"/>
    </source>
</evidence>